<dbReference type="GeneID" id="64637528"/>
<sequence>MTISSSHQFSDGLCSESLTAESSPPQVVRSRFCHSRSPLPLSESARQCLRNSRSDSYRSKIMIMIGWCDVEYSMGCGCNYNGCMVQDILHENENYVVRDDEAHELDAGVM</sequence>
<proteinExistence type="predicted"/>
<reference evidence="2" key="1">
    <citation type="journal article" date="2020" name="New Phytol.">
        <title>Comparative genomics reveals dynamic genome evolution in host specialist ectomycorrhizal fungi.</title>
        <authorList>
            <person name="Lofgren L.A."/>
            <person name="Nguyen N.H."/>
            <person name="Vilgalys R."/>
            <person name="Ruytinx J."/>
            <person name="Liao H.L."/>
            <person name="Branco S."/>
            <person name="Kuo A."/>
            <person name="LaButti K."/>
            <person name="Lipzen A."/>
            <person name="Andreopoulos W."/>
            <person name="Pangilinan J."/>
            <person name="Riley R."/>
            <person name="Hundley H."/>
            <person name="Na H."/>
            <person name="Barry K."/>
            <person name="Grigoriev I.V."/>
            <person name="Stajich J.E."/>
            <person name="Kennedy P.G."/>
        </authorList>
    </citation>
    <scope>NUCLEOTIDE SEQUENCE</scope>
    <source>
        <strain evidence="2">MN1</strain>
    </source>
</reference>
<dbReference type="EMBL" id="JABBWG010000030">
    <property type="protein sequence ID" value="KAG1811159.1"/>
    <property type="molecule type" value="Genomic_DNA"/>
</dbReference>
<evidence type="ECO:0000256" key="1">
    <source>
        <dbReference type="SAM" id="MobiDB-lite"/>
    </source>
</evidence>
<name>A0A9P7JAL9_9AGAM</name>
<dbReference type="RefSeq" id="XP_041189819.1">
    <property type="nucleotide sequence ID" value="XM_041343512.1"/>
</dbReference>
<protein>
    <submittedName>
        <fullName evidence="2">Uncharacterized protein</fullName>
    </submittedName>
</protein>
<keyword evidence="3" id="KW-1185">Reference proteome</keyword>
<accession>A0A9P7JAL9</accession>
<dbReference type="Proteomes" id="UP000807769">
    <property type="component" value="Unassembled WGS sequence"/>
</dbReference>
<feature type="region of interest" description="Disordered" evidence="1">
    <location>
        <begin position="1"/>
        <end position="24"/>
    </location>
</feature>
<organism evidence="2 3">
    <name type="scientific">Suillus subaureus</name>
    <dbReference type="NCBI Taxonomy" id="48587"/>
    <lineage>
        <taxon>Eukaryota</taxon>
        <taxon>Fungi</taxon>
        <taxon>Dikarya</taxon>
        <taxon>Basidiomycota</taxon>
        <taxon>Agaricomycotina</taxon>
        <taxon>Agaricomycetes</taxon>
        <taxon>Agaricomycetidae</taxon>
        <taxon>Boletales</taxon>
        <taxon>Suillineae</taxon>
        <taxon>Suillaceae</taxon>
        <taxon>Suillus</taxon>
    </lineage>
</organism>
<evidence type="ECO:0000313" key="3">
    <source>
        <dbReference type="Proteomes" id="UP000807769"/>
    </source>
</evidence>
<comment type="caution">
    <text evidence="2">The sequence shown here is derived from an EMBL/GenBank/DDBJ whole genome shotgun (WGS) entry which is preliminary data.</text>
</comment>
<dbReference type="AlphaFoldDB" id="A0A9P7JAL9"/>
<evidence type="ECO:0000313" key="2">
    <source>
        <dbReference type="EMBL" id="KAG1811159.1"/>
    </source>
</evidence>
<gene>
    <name evidence="2" type="ORF">BJ212DRAFT_557819</name>
</gene>